<accession>A0A318HTP8</accession>
<dbReference type="GO" id="GO:0006281">
    <property type="term" value="P:DNA repair"/>
    <property type="evidence" value="ECO:0007669"/>
    <property type="project" value="UniProtKB-KW"/>
</dbReference>
<name>A0A318HTP8_9MYCO</name>
<evidence type="ECO:0000256" key="2">
    <source>
        <dbReference type="ARBA" id="ARBA00022806"/>
    </source>
</evidence>
<dbReference type="GO" id="GO:0004386">
    <property type="term" value="F:helicase activity"/>
    <property type="evidence" value="ECO:0007669"/>
    <property type="project" value="UniProtKB-KW"/>
</dbReference>
<dbReference type="InterPro" id="IPR011604">
    <property type="entry name" value="PDDEXK-like_dom_sf"/>
</dbReference>
<reference evidence="6 7" key="2">
    <citation type="submission" date="2018-06" db="EMBL/GenBank/DDBJ databases">
        <title>Sequencing of bacterial isolates from soil warming experiment in Harvard Forest, Massachusetts, USA.</title>
        <authorList>
            <person name="Deangelis K.PhD."/>
        </authorList>
    </citation>
    <scope>NUCLEOTIDE SEQUENCE [LARGE SCALE GENOMIC DNA]</scope>
    <source>
        <strain evidence="6 7">GAS496</strain>
    </source>
</reference>
<dbReference type="AlphaFoldDB" id="A0A318HTP8"/>
<dbReference type="SUPFAM" id="SSF52980">
    <property type="entry name" value="Restriction endonuclease-like"/>
    <property type="match status" value="1"/>
</dbReference>
<dbReference type="Proteomes" id="UP000247781">
    <property type="component" value="Unassembled WGS sequence"/>
</dbReference>
<evidence type="ECO:0000256" key="4">
    <source>
        <dbReference type="SAM" id="MobiDB-lite"/>
    </source>
</evidence>
<dbReference type="GO" id="GO:0004527">
    <property type="term" value="F:exonuclease activity"/>
    <property type="evidence" value="ECO:0007669"/>
    <property type="project" value="UniProtKB-KW"/>
</dbReference>
<keyword evidence="6" id="KW-0378">Hydrolase</keyword>
<keyword evidence="6" id="KW-0540">Nuclease</keyword>
<evidence type="ECO:0000256" key="1">
    <source>
        <dbReference type="ARBA" id="ARBA00022763"/>
    </source>
</evidence>
<keyword evidence="1" id="KW-0227">DNA damage</keyword>
<keyword evidence="2" id="KW-0547">Nucleotide-binding</keyword>
<dbReference type="Gene3D" id="3.90.320.10">
    <property type="match status" value="1"/>
</dbReference>
<evidence type="ECO:0000259" key="5">
    <source>
        <dbReference type="Pfam" id="PF12705"/>
    </source>
</evidence>
<evidence type="ECO:0000313" key="6">
    <source>
        <dbReference type="EMBL" id="PXX08449.1"/>
    </source>
</evidence>
<dbReference type="Pfam" id="PF12705">
    <property type="entry name" value="PDDEXK_1"/>
    <property type="match status" value="1"/>
</dbReference>
<keyword evidence="6" id="KW-0269">Exonuclease</keyword>
<feature type="region of interest" description="Disordered" evidence="4">
    <location>
        <begin position="300"/>
        <end position="323"/>
    </location>
</feature>
<keyword evidence="2" id="KW-0067">ATP-binding</keyword>
<proteinExistence type="predicted"/>
<evidence type="ECO:0000256" key="3">
    <source>
        <dbReference type="ARBA" id="ARBA00023204"/>
    </source>
</evidence>
<dbReference type="InterPro" id="IPR038726">
    <property type="entry name" value="PDDEXK_AddAB-type"/>
</dbReference>
<keyword evidence="3" id="KW-0234">DNA repair</keyword>
<keyword evidence="2" id="KW-0347">Helicase</keyword>
<organism evidence="6 7">
    <name type="scientific">Mycolicibacterium moriokaense</name>
    <dbReference type="NCBI Taxonomy" id="39691"/>
    <lineage>
        <taxon>Bacteria</taxon>
        <taxon>Bacillati</taxon>
        <taxon>Actinomycetota</taxon>
        <taxon>Actinomycetes</taxon>
        <taxon>Mycobacteriales</taxon>
        <taxon>Mycobacteriaceae</taxon>
        <taxon>Mycolicibacterium</taxon>
    </lineage>
</organism>
<reference evidence="7" key="1">
    <citation type="submission" date="2018-05" db="EMBL/GenBank/DDBJ databases">
        <authorList>
            <person name="Deangelis K."/>
            <person name="Huntemann M."/>
            <person name="Clum A."/>
            <person name="Pillay M."/>
            <person name="Palaniappan K."/>
            <person name="Varghese N."/>
            <person name="Mikhailova N."/>
            <person name="Stamatis D."/>
            <person name="Reddy T."/>
            <person name="Daum C."/>
            <person name="Shapiro N."/>
            <person name="Ivanova N."/>
            <person name="Kyrpides N."/>
            <person name="Woyke T."/>
        </authorList>
    </citation>
    <scope>NUCLEOTIDE SEQUENCE [LARGE SCALE GENOMIC DNA]</scope>
    <source>
        <strain evidence="7">GAS496</strain>
    </source>
</reference>
<dbReference type="InterPro" id="IPR011335">
    <property type="entry name" value="Restrct_endonuc-II-like"/>
</dbReference>
<feature type="domain" description="PD-(D/E)XK endonuclease-like" evidence="5">
    <location>
        <begin position="45"/>
        <end position="291"/>
    </location>
</feature>
<sequence>MDPSLAQLISLPADAPGRVLGVVGWRSYAGFMSDEPGPQVRRPALSPSRASDFKQCPLLYRFRAIDRLPEPSSTAQVRGSVVHAALEQLYALPAAERGPDTAMTLVDPAWERIVAAQPELADEFEPALRAELLEEAKALLSGYYRLEDPTRFDPESCEQRVEVELEDGTLLRGFVDRIDVAPTGELRVVDYKTGRAPPEARALAEFKAMFQMKFYAVALLRSRGVLPARLRLLYLSDGTVLDYTPDLDELLRFEKTLMAIWRAIQSAGATGDFRPHPSRMCDWCAHHSHCPVFGGTPPPYPGWPQAPDEGDDDTVLHTSEPAA</sequence>
<dbReference type="EMBL" id="QJJU01000008">
    <property type="protein sequence ID" value="PXX08449.1"/>
    <property type="molecule type" value="Genomic_DNA"/>
</dbReference>
<keyword evidence="7" id="KW-1185">Reference proteome</keyword>
<comment type="caution">
    <text evidence="6">The sequence shown here is derived from an EMBL/GenBank/DDBJ whole genome shotgun (WGS) entry which is preliminary data.</text>
</comment>
<gene>
    <name evidence="6" type="ORF">C8E89_108113</name>
</gene>
<protein>
    <submittedName>
        <fullName evidence="6">Putative RecB family exonuclease</fullName>
    </submittedName>
</protein>
<evidence type="ECO:0000313" key="7">
    <source>
        <dbReference type="Proteomes" id="UP000247781"/>
    </source>
</evidence>